<dbReference type="FunFam" id="3.40.30.10:FF:000013">
    <property type="entry name" value="Blast:Protein SCO1 homolog, mitochondrial"/>
    <property type="match status" value="1"/>
</dbReference>
<accession>A0A1J5SS11</accession>
<dbReference type="PANTHER" id="PTHR12151:SF25">
    <property type="entry name" value="LINALOOL DEHYDRATASE_ISOMERASE DOMAIN-CONTAINING PROTEIN"/>
    <property type="match status" value="1"/>
</dbReference>
<reference evidence="4" key="1">
    <citation type="submission" date="2016-10" db="EMBL/GenBank/DDBJ databases">
        <title>Sequence of Gallionella enrichment culture.</title>
        <authorList>
            <person name="Poehlein A."/>
            <person name="Muehling M."/>
            <person name="Daniel R."/>
        </authorList>
    </citation>
    <scope>NUCLEOTIDE SEQUENCE</scope>
</reference>
<dbReference type="AlphaFoldDB" id="A0A1J5SS11"/>
<organism evidence="4">
    <name type="scientific">mine drainage metagenome</name>
    <dbReference type="NCBI Taxonomy" id="410659"/>
    <lineage>
        <taxon>unclassified sequences</taxon>
        <taxon>metagenomes</taxon>
        <taxon>ecological metagenomes</taxon>
    </lineage>
</organism>
<dbReference type="PANTHER" id="PTHR12151">
    <property type="entry name" value="ELECTRON TRANSPORT PROTIN SCO1/SENC FAMILY MEMBER"/>
    <property type="match status" value="1"/>
</dbReference>
<dbReference type="InterPro" id="IPR036249">
    <property type="entry name" value="Thioredoxin-like_sf"/>
</dbReference>
<dbReference type="InterPro" id="IPR003782">
    <property type="entry name" value="SCO1/SenC"/>
</dbReference>
<evidence type="ECO:0000259" key="3">
    <source>
        <dbReference type="PROSITE" id="PS51352"/>
    </source>
</evidence>
<evidence type="ECO:0000313" key="4">
    <source>
        <dbReference type="EMBL" id="OIR06805.1"/>
    </source>
</evidence>
<feature type="domain" description="Thioredoxin" evidence="3">
    <location>
        <begin position="16"/>
        <end position="194"/>
    </location>
</feature>
<dbReference type="Pfam" id="PF02630">
    <property type="entry name" value="SCO1-SenC"/>
    <property type="match status" value="1"/>
</dbReference>
<dbReference type="CDD" id="cd02968">
    <property type="entry name" value="SCO"/>
    <property type="match status" value="1"/>
</dbReference>
<keyword evidence="2" id="KW-0186">Copper</keyword>
<dbReference type="PROSITE" id="PS51257">
    <property type="entry name" value="PROKAR_LIPOPROTEIN"/>
    <property type="match status" value="1"/>
</dbReference>
<evidence type="ECO:0000256" key="2">
    <source>
        <dbReference type="ARBA" id="ARBA00023008"/>
    </source>
</evidence>
<dbReference type="PROSITE" id="PS51352">
    <property type="entry name" value="THIOREDOXIN_2"/>
    <property type="match status" value="1"/>
</dbReference>
<comment type="caution">
    <text evidence="4">The sequence shown here is derived from an EMBL/GenBank/DDBJ whole genome shotgun (WGS) entry which is preliminary data.</text>
</comment>
<comment type="similarity">
    <text evidence="1">Belongs to the SCO1/2 family.</text>
</comment>
<protein>
    <recommendedName>
        <fullName evidence="3">Thioredoxin domain-containing protein</fullName>
    </recommendedName>
</protein>
<proteinExistence type="inferred from homology"/>
<gene>
    <name evidence="4" type="ORF">GALL_110530</name>
</gene>
<dbReference type="SUPFAM" id="SSF52833">
    <property type="entry name" value="Thioredoxin-like"/>
    <property type="match status" value="1"/>
</dbReference>
<dbReference type="EMBL" id="MLJW01000041">
    <property type="protein sequence ID" value="OIR06805.1"/>
    <property type="molecule type" value="Genomic_DNA"/>
</dbReference>
<sequence length="194" mass="21218">MMSKLRWLLPLIVLALAACSQAPRFVSTDITGANFGRDFALTDQTGHLRHLSDYKGKAVVIFFGYTQCPDVCPTTLAGLAEAMKLLGADAKRVQVLFVTVDPERDTQALLAAYVPQFDPSFVGLYGDAATTAATAKEFKVFYQKVAGSTPQTYTIDHTASSYAYDPKGRLRLLIRHDETPQNVADDLRLLLAGK</sequence>
<evidence type="ECO:0000256" key="1">
    <source>
        <dbReference type="ARBA" id="ARBA00010996"/>
    </source>
</evidence>
<name>A0A1J5SS11_9ZZZZ</name>
<dbReference type="InterPro" id="IPR013766">
    <property type="entry name" value="Thioredoxin_domain"/>
</dbReference>
<dbReference type="Gene3D" id="3.40.30.10">
    <property type="entry name" value="Glutaredoxin"/>
    <property type="match status" value="1"/>
</dbReference>